<name>A0A117I260_PAEAM</name>
<accession>A0A117I260</accession>
<evidence type="ECO:0000313" key="1">
    <source>
        <dbReference type="EMBL" id="GAS83220.1"/>
    </source>
</evidence>
<protein>
    <submittedName>
        <fullName evidence="1">Uncharacterized protein</fullName>
    </submittedName>
</protein>
<reference evidence="2" key="2">
    <citation type="submission" date="2016-01" db="EMBL/GenBank/DDBJ databases">
        <title>Draft Genome Sequence of Paenibacillus amylolyticus Heshi-A3 that Was Isolated from Fermented Rice Bran with Aging Salted Mackerel, Which Was Named Heshiko as Traditional Fermented Seafood in Japan.</title>
        <authorList>
            <person name="Akuzawa S."/>
            <person name="Nakagawa J."/>
            <person name="Kanekatsu T."/>
            <person name="Kubota E."/>
            <person name="Ohtake R."/>
            <person name="Suzuki T."/>
            <person name="Kanesaki Y."/>
        </authorList>
    </citation>
    <scope>NUCLEOTIDE SEQUENCE [LARGE SCALE GENOMIC DNA]</scope>
    <source>
        <strain evidence="2">Heshi-A3</strain>
    </source>
</reference>
<organism evidence="1 2">
    <name type="scientific">Paenibacillus amylolyticus</name>
    <dbReference type="NCBI Taxonomy" id="1451"/>
    <lineage>
        <taxon>Bacteria</taxon>
        <taxon>Bacillati</taxon>
        <taxon>Bacillota</taxon>
        <taxon>Bacilli</taxon>
        <taxon>Bacillales</taxon>
        <taxon>Paenibacillaceae</taxon>
        <taxon>Paenibacillus</taxon>
    </lineage>
</organism>
<dbReference type="RefSeq" id="WP_062835593.1">
    <property type="nucleotide sequence ID" value="NZ_BCNV01000001.1"/>
</dbReference>
<dbReference type="Proteomes" id="UP000069697">
    <property type="component" value="Unassembled WGS sequence"/>
</dbReference>
<gene>
    <name evidence="1" type="ORF">PAHA3_3298</name>
</gene>
<evidence type="ECO:0000313" key="2">
    <source>
        <dbReference type="Proteomes" id="UP000069697"/>
    </source>
</evidence>
<dbReference type="EMBL" id="BCNV01000001">
    <property type="protein sequence ID" value="GAS83220.1"/>
    <property type="molecule type" value="Genomic_DNA"/>
</dbReference>
<reference evidence="1 2" key="1">
    <citation type="journal article" date="2016" name="Genome Announc.">
        <title>Draft Genome Sequence of Paenibacillus amylolyticus Heshi-A3, Isolated from Fermented Rice Bran in a Japanese Fermented Seafood Dish.</title>
        <authorList>
            <person name="Akuzawa S."/>
            <person name="Nagaoka J."/>
            <person name="Kanekatsu M."/>
            <person name="Kubota E."/>
            <person name="Ohtake R."/>
            <person name="Suzuki T."/>
            <person name="Kanesaki Y."/>
        </authorList>
    </citation>
    <scope>NUCLEOTIDE SEQUENCE [LARGE SCALE GENOMIC DNA]</scope>
    <source>
        <strain evidence="1 2">Heshi-A3</strain>
    </source>
</reference>
<dbReference type="AlphaFoldDB" id="A0A117I260"/>
<proteinExistence type="predicted"/>
<sequence length="321" mass="38362">MVNSKKMHLAYKRYVKNFVGSNAVNEYEEGKNEIVEIIDINDTERDHILLIDMDNISSFWLDVWKNDVLIKNGRNVSALKKIQQIKFYQCMGRHIYRERYPSMKLIDYSFEYSIIALIHFNLYGWVKEEKIFFDFIVKYLGDNLMEANDWNQHIWFLLELYLQHTKQEIEGTNEYVHLAVKSALTNREQPCGLIPEELGIYREVLEQWNTPDVDEITHLIGRMSEHHSTLASELGKSLEFGNYDYAFYPYEILYLLHVRKKQGLPNPSHFDDFLMNLPEAKMNIQDPEPYPEWDPVLRMIDDFYRKNYPEYIPNHHGVLFE</sequence>
<comment type="caution">
    <text evidence="1">The sequence shown here is derived from an EMBL/GenBank/DDBJ whole genome shotgun (WGS) entry which is preliminary data.</text>
</comment>